<dbReference type="EMBL" id="OBQF01000009">
    <property type="protein sequence ID" value="SOC45206.1"/>
    <property type="molecule type" value="Genomic_DNA"/>
</dbReference>
<evidence type="ECO:0008006" key="5">
    <source>
        <dbReference type="Google" id="ProtNLM"/>
    </source>
</evidence>
<evidence type="ECO:0000256" key="1">
    <source>
        <dbReference type="SAM" id="MobiDB-lite"/>
    </source>
</evidence>
<feature type="transmembrane region" description="Helical" evidence="2">
    <location>
        <begin position="192"/>
        <end position="209"/>
    </location>
</feature>
<feature type="compositionally biased region" description="Acidic residues" evidence="1">
    <location>
        <begin position="359"/>
        <end position="374"/>
    </location>
</feature>
<dbReference type="Proteomes" id="UP000219412">
    <property type="component" value="Unassembled WGS sequence"/>
</dbReference>
<feature type="transmembrane region" description="Helical" evidence="2">
    <location>
        <begin position="266"/>
        <end position="297"/>
    </location>
</feature>
<keyword evidence="2" id="KW-1133">Transmembrane helix</keyword>
<sequence length="405" mass="46791">MKKMVVGVVSAPGLPEKFLKDIMDSLRELDGPSMEEDINWDIDFKTDPLASSAEYINEIFDRLGSIQRENEWDMAIAVTDLPSISNKKVVLSEFDYDRKLSLISVPAIGVFRNKKKLETLLIHHMEILYGKGSEEDTEDVQPDFINRIASVKSIDEEDERRRYILKSTVGGWIRLTGGMTSLNEPLTEFRNFRTIVALAFATGTYISIFRTPWELSLDYSAWRLILLMVIAVAGMVGWLIYAHNLWEMRSSRNQPAYRRLYNFTTLLTLLVLTVVSYAVVSLLLTVSILTFVPMGLFETWTDPNVEVNVEWHDYLDLIWFATSAGIMAGAFGSTVEEEDKIRNITYSYRQWYRYRQLEEEKEEESNADDEETDESGEKQEHDEKDEEEEAYSGEKQEHDEAEEEK</sequence>
<feature type="transmembrane region" description="Helical" evidence="2">
    <location>
        <begin position="221"/>
        <end position="246"/>
    </location>
</feature>
<name>A0A285UWV5_9STAP</name>
<evidence type="ECO:0000256" key="2">
    <source>
        <dbReference type="SAM" id="Phobius"/>
    </source>
</evidence>
<evidence type="ECO:0000313" key="4">
    <source>
        <dbReference type="Proteomes" id="UP000219412"/>
    </source>
</evidence>
<dbReference type="RefSeq" id="WP_097042959.1">
    <property type="nucleotide sequence ID" value="NZ_OBQF01000009.1"/>
</dbReference>
<feature type="region of interest" description="Disordered" evidence="1">
    <location>
        <begin position="358"/>
        <end position="405"/>
    </location>
</feature>
<evidence type="ECO:0000313" key="3">
    <source>
        <dbReference type="EMBL" id="SOC45206.1"/>
    </source>
</evidence>
<dbReference type="AlphaFoldDB" id="A0A285UWV5"/>
<protein>
    <recommendedName>
        <fullName evidence="5">5,10-methylene-tetrahydrofolate dehydrogenase</fullName>
    </recommendedName>
</protein>
<dbReference type="OrthoDB" id="8477132at2"/>
<feature type="transmembrane region" description="Helical" evidence="2">
    <location>
        <begin position="317"/>
        <end position="335"/>
    </location>
</feature>
<keyword evidence="4" id="KW-1185">Reference proteome</keyword>
<keyword evidence="2" id="KW-0812">Transmembrane</keyword>
<organism evidence="3 4">
    <name type="scientific">Salinicoccus kekensis</name>
    <dbReference type="NCBI Taxonomy" id="714307"/>
    <lineage>
        <taxon>Bacteria</taxon>
        <taxon>Bacillati</taxon>
        <taxon>Bacillota</taxon>
        <taxon>Bacilli</taxon>
        <taxon>Bacillales</taxon>
        <taxon>Staphylococcaceae</taxon>
        <taxon>Salinicoccus</taxon>
    </lineage>
</organism>
<reference evidence="4" key="1">
    <citation type="submission" date="2017-08" db="EMBL/GenBank/DDBJ databases">
        <authorList>
            <person name="Varghese N."/>
            <person name="Submissions S."/>
        </authorList>
    </citation>
    <scope>NUCLEOTIDE SEQUENCE [LARGE SCALE GENOMIC DNA]</scope>
    <source>
        <strain evidence="4">DSM 23173</strain>
    </source>
</reference>
<gene>
    <name evidence="3" type="ORF">SAMN05878391_2652</name>
</gene>
<proteinExistence type="predicted"/>
<keyword evidence="2" id="KW-0472">Membrane</keyword>
<accession>A0A285UWV5</accession>